<keyword evidence="1" id="KW-0175">Coiled coil</keyword>
<proteinExistence type="predicted"/>
<keyword evidence="2" id="KW-0472">Membrane</keyword>
<keyword evidence="2" id="KW-0812">Transmembrane</keyword>
<dbReference type="RefSeq" id="WP_072902503.1">
    <property type="nucleotide sequence ID" value="NZ_FRAD01000005.1"/>
</dbReference>
<evidence type="ECO:0000313" key="3">
    <source>
        <dbReference type="EMBL" id="SHJ70561.1"/>
    </source>
</evidence>
<dbReference type="InterPro" id="IPR014717">
    <property type="entry name" value="Transl_elong_EF1B/ribsomal_bS6"/>
</dbReference>
<keyword evidence="4" id="KW-1185">Reference proteome</keyword>
<dbReference type="Proteomes" id="UP000183952">
    <property type="component" value="Unassembled WGS sequence"/>
</dbReference>
<evidence type="ECO:0000256" key="1">
    <source>
        <dbReference type="SAM" id="Coils"/>
    </source>
</evidence>
<dbReference type="STRING" id="1121331.SAMN02745248_00758"/>
<dbReference type="EMBL" id="FRAD01000005">
    <property type="protein sequence ID" value="SHJ70561.1"/>
    <property type="molecule type" value="Genomic_DNA"/>
</dbReference>
<evidence type="ECO:0000256" key="2">
    <source>
        <dbReference type="SAM" id="Phobius"/>
    </source>
</evidence>
<accession>A0A1M6LH79</accession>
<gene>
    <name evidence="3" type="ORF">SAMN02745248_00758</name>
</gene>
<organism evidence="3 4">
    <name type="scientific">Hathewaya proteolytica DSM 3090</name>
    <dbReference type="NCBI Taxonomy" id="1121331"/>
    <lineage>
        <taxon>Bacteria</taxon>
        <taxon>Bacillati</taxon>
        <taxon>Bacillota</taxon>
        <taxon>Clostridia</taxon>
        <taxon>Eubacteriales</taxon>
        <taxon>Clostridiaceae</taxon>
        <taxon>Hathewaya</taxon>
    </lineage>
</organism>
<sequence>MLKFKKPKTSSLQISDRDKNLLFGVGIIAVIFLGYNFLISPKLQSTKENRENYKIVEAKRDDLKEKFENIATLKKQNEKLKHTDQRMKLKVPPFQSLPHSLDILYRSAAARNIQISSVANNGALCMSVETFLSGGAGVPPEQNTLPKYVVQNGFAMEISGEFKNIFDFIKDIENADRLFSIKNVTIKESKIGALFGSLTLDTISYVDKNEVVECPYKLPPFEGRADIFTTTPGLGNLPEDSVYYTPEYFMNINSSQYEDAKVLFIENGKFETEVYSLDDGEINGTLNISGNEKNLTAKCTLGKNSKTINSNIVLKNNTIRMTVLSTPRVTAEDIVKLKLSVNNNTKYNLEITVVNDDAFNPKFVLENPKENVIVKGVTR</sequence>
<evidence type="ECO:0000313" key="4">
    <source>
        <dbReference type="Proteomes" id="UP000183952"/>
    </source>
</evidence>
<dbReference type="AlphaFoldDB" id="A0A1M6LH79"/>
<reference evidence="3 4" key="1">
    <citation type="submission" date="2016-11" db="EMBL/GenBank/DDBJ databases">
        <authorList>
            <person name="Jaros S."/>
            <person name="Januszkiewicz K."/>
            <person name="Wedrychowicz H."/>
        </authorList>
    </citation>
    <scope>NUCLEOTIDE SEQUENCE [LARGE SCALE GENOMIC DNA]</scope>
    <source>
        <strain evidence="3 4">DSM 3090</strain>
    </source>
</reference>
<name>A0A1M6LH79_9CLOT</name>
<feature type="transmembrane region" description="Helical" evidence="2">
    <location>
        <begin position="21"/>
        <end position="39"/>
    </location>
</feature>
<dbReference type="OrthoDB" id="1704601at2"/>
<keyword evidence="2" id="KW-1133">Transmembrane helix</keyword>
<dbReference type="Gene3D" id="3.30.70.60">
    <property type="match status" value="1"/>
</dbReference>
<protein>
    <submittedName>
        <fullName evidence="3">Tfp pilus assembly protein PilO</fullName>
    </submittedName>
</protein>
<feature type="coiled-coil region" evidence="1">
    <location>
        <begin position="46"/>
        <end position="83"/>
    </location>
</feature>